<accession>A0A857DAB7</accession>
<proteinExistence type="predicted"/>
<evidence type="ECO:0000313" key="3">
    <source>
        <dbReference type="Proteomes" id="UP000438345"/>
    </source>
</evidence>
<name>A0A857DAB7_MICAE</name>
<feature type="compositionally biased region" description="Polar residues" evidence="1">
    <location>
        <begin position="192"/>
        <end position="207"/>
    </location>
</feature>
<organism evidence="2 3">
    <name type="scientific">Microcystis aeruginosa FD4</name>
    <dbReference type="NCBI Taxonomy" id="2686288"/>
    <lineage>
        <taxon>Bacteria</taxon>
        <taxon>Bacillati</taxon>
        <taxon>Cyanobacteriota</taxon>
        <taxon>Cyanophyceae</taxon>
        <taxon>Oscillatoriophycideae</taxon>
        <taxon>Chroococcales</taxon>
        <taxon>Microcystaceae</taxon>
        <taxon>Microcystis</taxon>
    </lineage>
</organism>
<gene>
    <name evidence="2" type="ORF">GQR42_24165</name>
</gene>
<evidence type="ECO:0000256" key="1">
    <source>
        <dbReference type="SAM" id="MobiDB-lite"/>
    </source>
</evidence>
<dbReference type="AlphaFoldDB" id="A0A857DAB7"/>
<dbReference type="EMBL" id="CP046973">
    <property type="protein sequence ID" value="QGZ92139.1"/>
    <property type="molecule type" value="Genomic_DNA"/>
</dbReference>
<dbReference type="RefSeq" id="WP_158201909.1">
    <property type="nucleotide sequence ID" value="NZ_CP046973.1"/>
</dbReference>
<reference evidence="2 3" key="1">
    <citation type="submission" date="2019-12" db="EMBL/GenBank/DDBJ databases">
        <title>Complete genome sequence of Microcystis aeruginosa strain FD4.</title>
        <authorList>
            <person name="Urakawa H."/>
        </authorList>
    </citation>
    <scope>NUCLEOTIDE SEQUENCE [LARGE SCALE GENOMIC DNA]</scope>
    <source>
        <strain evidence="2 3">FD4</strain>
    </source>
</reference>
<feature type="region of interest" description="Disordered" evidence="1">
    <location>
        <begin position="192"/>
        <end position="231"/>
    </location>
</feature>
<protein>
    <submittedName>
        <fullName evidence="2">Uncharacterized protein</fullName>
    </submittedName>
</protein>
<evidence type="ECO:0000313" key="2">
    <source>
        <dbReference type="EMBL" id="QGZ92139.1"/>
    </source>
</evidence>
<sequence length="231" mass="24897">MTKHNCLSLFPFTRIALPSLKCFLLPFSIPLGLGIIFSYPSDAQVANYGRSPSLNILTTPGGTGASSYSFAPSNGWTCPTPGLSIGAYGGGGNDWSNDFTTHNSAGSGINNYGIAAGITVPFGGDFSKYCNDYAKSVAERTRMEMEAVRRNNQLTLLTQCYWLFQNRINTDQPAFKDKDGAFSSLSACDSYDPQSIQGGENTSTPQRLESPKPPVTEIIPQPASNLIIQQK</sequence>
<feature type="compositionally biased region" description="Polar residues" evidence="1">
    <location>
        <begin position="222"/>
        <end position="231"/>
    </location>
</feature>
<dbReference type="Proteomes" id="UP000438345">
    <property type="component" value="Chromosome"/>
</dbReference>